<dbReference type="VEuPathDB" id="VectorBase:ISCW003679"/>
<name>B7PF08_IXOSC</name>
<dbReference type="EMBL" id="DS698823">
    <property type="protein sequence ID" value="EEC05180.1"/>
    <property type="molecule type" value="Genomic_DNA"/>
</dbReference>
<evidence type="ECO:0000313" key="3">
    <source>
        <dbReference type="Proteomes" id="UP000001555"/>
    </source>
</evidence>
<dbReference type="InParanoid" id="B7PF08"/>
<organism>
    <name type="scientific">Ixodes scapularis</name>
    <name type="common">Black-legged tick</name>
    <name type="synonym">Deer tick</name>
    <dbReference type="NCBI Taxonomy" id="6945"/>
    <lineage>
        <taxon>Eukaryota</taxon>
        <taxon>Metazoa</taxon>
        <taxon>Ecdysozoa</taxon>
        <taxon>Arthropoda</taxon>
        <taxon>Chelicerata</taxon>
        <taxon>Arachnida</taxon>
        <taxon>Acari</taxon>
        <taxon>Parasitiformes</taxon>
        <taxon>Ixodida</taxon>
        <taxon>Ixodoidea</taxon>
        <taxon>Ixodidae</taxon>
        <taxon>Ixodinae</taxon>
        <taxon>Ixodes</taxon>
    </lineage>
</organism>
<protein>
    <submittedName>
        <fullName evidence="1 2">Uncharacterized protein</fullName>
    </submittedName>
</protein>
<dbReference type="HOGENOM" id="CLU_2280443_0_0_1"/>
<sequence>MFDPELGEQRESGVFTALPATGDARTARHRGMIYTIGASSSAATAHGDAHLKRLIFTASGDGAEARRTSRGRLVRPAVVSVPAVPVVISPDYWDSSTLRTTR</sequence>
<dbReference type="EnsemblMetazoa" id="ISCW003679-RA">
    <property type="protein sequence ID" value="ISCW003679-PA"/>
    <property type="gene ID" value="ISCW003679"/>
</dbReference>
<reference evidence="1 3" key="1">
    <citation type="submission" date="2008-03" db="EMBL/GenBank/DDBJ databases">
        <title>Annotation of Ixodes scapularis.</title>
        <authorList>
            <consortium name="Ixodes scapularis Genome Project Consortium"/>
            <person name="Caler E."/>
            <person name="Hannick L.I."/>
            <person name="Bidwell S."/>
            <person name="Joardar V."/>
            <person name="Thiagarajan M."/>
            <person name="Amedeo P."/>
            <person name="Galinsky K.J."/>
            <person name="Schobel S."/>
            <person name="Inman J."/>
            <person name="Hostetler J."/>
            <person name="Miller J."/>
            <person name="Hammond M."/>
            <person name="Megy K."/>
            <person name="Lawson D."/>
            <person name="Kodira C."/>
            <person name="Sutton G."/>
            <person name="Meyer J."/>
            <person name="Hill C.A."/>
            <person name="Birren B."/>
            <person name="Nene V."/>
            <person name="Collins F."/>
            <person name="Alarcon-Chaidez F."/>
            <person name="Wikel S."/>
            <person name="Strausberg R."/>
        </authorList>
    </citation>
    <scope>NUCLEOTIDE SEQUENCE [LARGE SCALE GENOMIC DNA]</scope>
    <source>
        <strain evidence="3">Wikel</strain>
        <strain evidence="1">Wikel colony</strain>
    </source>
</reference>
<evidence type="ECO:0000313" key="1">
    <source>
        <dbReference type="EMBL" id="EEC05180.1"/>
    </source>
</evidence>
<dbReference type="Proteomes" id="UP000001555">
    <property type="component" value="Unassembled WGS sequence"/>
</dbReference>
<proteinExistence type="predicted"/>
<gene>
    <name evidence="1" type="ORF">IscW_ISCW003679</name>
</gene>
<dbReference type="VEuPathDB" id="VectorBase:ISCI003679"/>
<dbReference type="AlphaFoldDB" id="B7PF08"/>
<evidence type="ECO:0000313" key="2">
    <source>
        <dbReference type="EnsemblMetazoa" id="ISCW003679-PA"/>
    </source>
</evidence>
<dbReference type="EMBL" id="ABJB010605333">
    <property type="status" value="NOT_ANNOTATED_CDS"/>
    <property type="molecule type" value="Genomic_DNA"/>
</dbReference>
<keyword evidence="3" id="KW-1185">Reference proteome</keyword>
<reference evidence="2" key="2">
    <citation type="submission" date="2020-05" db="UniProtKB">
        <authorList>
            <consortium name="EnsemblMetazoa"/>
        </authorList>
    </citation>
    <scope>IDENTIFICATION</scope>
    <source>
        <strain evidence="2">wikel</strain>
    </source>
</reference>
<dbReference type="PaxDb" id="6945-B7PF08"/>
<accession>B7PF08</accession>